<reference evidence="2" key="1">
    <citation type="journal article" date="2024" name="Proc. Natl. Acad. Sci. U.S.A.">
        <title>Extraordinary preservation of gene collinearity over three hundred million years revealed in homosporous lycophytes.</title>
        <authorList>
            <person name="Li C."/>
            <person name="Wickell D."/>
            <person name="Kuo L.Y."/>
            <person name="Chen X."/>
            <person name="Nie B."/>
            <person name="Liao X."/>
            <person name="Peng D."/>
            <person name="Ji J."/>
            <person name="Jenkins J."/>
            <person name="Williams M."/>
            <person name="Shu S."/>
            <person name="Plott C."/>
            <person name="Barry K."/>
            <person name="Rajasekar S."/>
            <person name="Grimwood J."/>
            <person name="Han X."/>
            <person name="Sun S."/>
            <person name="Hou Z."/>
            <person name="He W."/>
            <person name="Dai G."/>
            <person name="Sun C."/>
            <person name="Schmutz J."/>
            <person name="Leebens-Mack J.H."/>
            <person name="Li F.W."/>
            <person name="Wang L."/>
        </authorList>
    </citation>
    <scope>NUCLEOTIDE SEQUENCE [LARGE SCALE GENOMIC DNA]</scope>
    <source>
        <strain evidence="2">cv. PW_Plant_1</strain>
    </source>
</reference>
<sequence length="132" mass="14909">MEVVMEARWMLVLAYLSIVLWSVKDARGVAWSMHPLEGRNLVWDQVDCYKSQNSFSHQVVVPMAKQIGLYFRTEHLKLVMKAKLGCLWIILVGDASFCGALDIWRDECLGSLLSSSPTRASFLTLLWCLGGT</sequence>
<evidence type="ECO:0000313" key="2">
    <source>
        <dbReference type="Proteomes" id="UP001162992"/>
    </source>
</evidence>
<organism evidence="1 2">
    <name type="scientific">Diphasiastrum complanatum</name>
    <name type="common">Issler's clubmoss</name>
    <name type="synonym">Lycopodium complanatum</name>
    <dbReference type="NCBI Taxonomy" id="34168"/>
    <lineage>
        <taxon>Eukaryota</taxon>
        <taxon>Viridiplantae</taxon>
        <taxon>Streptophyta</taxon>
        <taxon>Embryophyta</taxon>
        <taxon>Tracheophyta</taxon>
        <taxon>Lycopodiopsida</taxon>
        <taxon>Lycopodiales</taxon>
        <taxon>Lycopodiaceae</taxon>
        <taxon>Lycopodioideae</taxon>
        <taxon>Diphasiastrum</taxon>
    </lineage>
</organism>
<accession>A0ACC2DJX2</accession>
<comment type="caution">
    <text evidence="1">The sequence shown here is derived from an EMBL/GenBank/DDBJ whole genome shotgun (WGS) entry which is preliminary data.</text>
</comment>
<dbReference type="Proteomes" id="UP001162992">
    <property type="component" value="Chromosome 6"/>
</dbReference>
<dbReference type="EMBL" id="CM055097">
    <property type="protein sequence ID" value="KAJ7554581.1"/>
    <property type="molecule type" value="Genomic_DNA"/>
</dbReference>
<gene>
    <name evidence="1" type="ORF">O6H91_06G146900</name>
</gene>
<name>A0ACC2DJX2_DIPCM</name>
<proteinExistence type="predicted"/>
<evidence type="ECO:0000313" key="1">
    <source>
        <dbReference type="EMBL" id="KAJ7554581.1"/>
    </source>
</evidence>
<protein>
    <submittedName>
        <fullName evidence="1">Uncharacterized protein</fullName>
    </submittedName>
</protein>
<keyword evidence="2" id="KW-1185">Reference proteome</keyword>